<dbReference type="CDD" id="cd00082">
    <property type="entry name" value="HisKA"/>
    <property type="match status" value="1"/>
</dbReference>
<dbReference type="STRING" id="560819.SAMN05428998_11664"/>
<keyword evidence="7 12" id="KW-0812">Transmembrane</keyword>
<dbReference type="InterPro" id="IPR033479">
    <property type="entry name" value="dCache_1"/>
</dbReference>
<dbReference type="Gene3D" id="3.30.450.20">
    <property type="entry name" value="PAS domain"/>
    <property type="match status" value="2"/>
</dbReference>
<dbReference type="EMBL" id="FWZX01000016">
    <property type="protein sequence ID" value="SMF46081.1"/>
    <property type="molecule type" value="Genomic_DNA"/>
</dbReference>
<comment type="catalytic activity">
    <reaction evidence="1">
        <text>ATP + protein L-histidine = ADP + protein N-phospho-L-histidine.</text>
        <dbReference type="EC" id="2.7.13.3"/>
    </reaction>
</comment>
<dbReference type="Proteomes" id="UP000192917">
    <property type="component" value="Unassembled WGS sequence"/>
</dbReference>
<dbReference type="SMART" id="SM00387">
    <property type="entry name" value="HATPase_c"/>
    <property type="match status" value="1"/>
</dbReference>
<evidence type="ECO:0000259" key="13">
    <source>
        <dbReference type="PROSITE" id="PS50109"/>
    </source>
</evidence>
<keyword evidence="9 12" id="KW-1133">Transmembrane helix</keyword>
<dbReference type="PROSITE" id="PS50109">
    <property type="entry name" value="HIS_KIN"/>
    <property type="match status" value="1"/>
</dbReference>
<feature type="coiled-coil region" evidence="11">
    <location>
        <begin position="403"/>
        <end position="430"/>
    </location>
</feature>
<evidence type="ECO:0000256" key="11">
    <source>
        <dbReference type="SAM" id="Coils"/>
    </source>
</evidence>
<keyword evidence="11" id="KW-0175">Coiled coil</keyword>
<dbReference type="Pfam" id="PF00512">
    <property type="entry name" value="HisKA"/>
    <property type="match status" value="1"/>
</dbReference>
<evidence type="ECO:0000256" key="4">
    <source>
        <dbReference type="ARBA" id="ARBA00022475"/>
    </source>
</evidence>
<keyword evidence="4" id="KW-1003">Cell membrane</keyword>
<dbReference type="InterPro" id="IPR003594">
    <property type="entry name" value="HATPase_dom"/>
</dbReference>
<dbReference type="SUPFAM" id="SSF47384">
    <property type="entry name" value="Homodimeric domain of signal transducing histidine kinase"/>
    <property type="match status" value="1"/>
</dbReference>
<feature type="transmembrane region" description="Helical" evidence="12">
    <location>
        <begin position="16"/>
        <end position="37"/>
    </location>
</feature>
<dbReference type="Gene3D" id="3.30.565.10">
    <property type="entry name" value="Histidine kinase-like ATPase, C-terminal domain"/>
    <property type="match status" value="1"/>
</dbReference>
<keyword evidence="6" id="KW-0808">Transferase</keyword>
<dbReference type="InterPro" id="IPR004358">
    <property type="entry name" value="Sig_transdc_His_kin-like_C"/>
</dbReference>
<evidence type="ECO:0000256" key="2">
    <source>
        <dbReference type="ARBA" id="ARBA00004651"/>
    </source>
</evidence>
<dbReference type="SMART" id="SM00388">
    <property type="entry name" value="HisKA"/>
    <property type="match status" value="1"/>
</dbReference>
<evidence type="ECO:0000313" key="14">
    <source>
        <dbReference type="EMBL" id="SMF46081.1"/>
    </source>
</evidence>
<dbReference type="GO" id="GO:0000155">
    <property type="term" value="F:phosphorelay sensor kinase activity"/>
    <property type="evidence" value="ECO:0007669"/>
    <property type="project" value="InterPro"/>
</dbReference>
<dbReference type="AlphaFoldDB" id="A0A1Y6C512"/>
<dbReference type="InterPro" id="IPR036890">
    <property type="entry name" value="HATPase_C_sf"/>
</dbReference>
<dbReference type="Pfam" id="PF02743">
    <property type="entry name" value="dCache_1"/>
    <property type="match status" value="1"/>
</dbReference>
<dbReference type="SUPFAM" id="SSF103190">
    <property type="entry name" value="Sensory domain-like"/>
    <property type="match status" value="1"/>
</dbReference>
<dbReference type="Gene3D" id="1.10.287.130">
    <property type="match status" value="1"/>
</dbReference>
<feature type="transmembrane region" description="Helical" evidence="12">
    <location>
        <begin position="347"/>
        <end position="370"/>
    </location>
</feature>
<dbReference type="InterPro" id="IPR005467">
    <property type="entry name" value="His_kinase_dom"/>
</dbReference>
<protein>
    <recommendedName>
        <fullName evidence="3">histidine kinase</fullName>
        <ecNumber evidence="3">2.7.13.3</ecNumber>
    </recommendedName>
</protein>
<evidence type="ECO:0000256" key="1">
    <source>
        <dbReference type="ARBA" id="ARBA00000085"/>
    </source>
</evidence>
<dbReference type="InterPro" id="IPR029151">
    <property type="entry name" value="Sensor-like_sf"/>
</dbReference>
<name>A0A1Y6C512_9PROT</name>
<proteinExistence type="predicted"/>
<keyword evidence="8 14" id="KW-0418">Kinase</keyword>
<organism evidence="14 15">
    <name type="scientific">Tistlia consotensis USBA 355</name>
    <dbReference type="NCBI Taxonomy" id="560819"/>
    <lineage>
        <taxon>Bacteria</taxon>
        <taxon>Pseudomonadati</taxon>
        <taxon>Pseudomonadota</taxon>
        <taxon>Alphaproteobacteria</taxon>
        <taxon>Rhodospirillales</taxon>
        <taxon>Rhodovibrionaceae</taxon>
        <taxon>Tistlia</taxon>
    </lineage>
</organism>
<evidence type="ECO:0000256" key="8">
    <source>
        <dbReference type="ARBA" id="ARBA00022777"/>
    </source>
</evidence>
<gene>
    <name evidence="14" type="ORF">SAMN05428998_11664</name>
</gene>
<sequence length="675" mass="73940">MQKLARDRMRIRSLRVLIIGSLVTIHVAVTCVFLLAAGRFAAERQRDYARIAMAGTVTDVTNQAVGFLERLSRVALLTRGLAEAEVVRTEQLPQLERYFFEVLKANPEITGVYYGTRTGDFTFVTREAPGLGRNGGFFSRSMVAADGGRRSVVRLRNPDFSLFSETELDLRQPFDPRRRPWFQLALRADGVVWTQPYLFYTAGTPGISTATRVDDAKGSILGVVGADISLGSLQSFVDRLTVGETGYAFLLDPYGRAISHPALVGGDHSAPPLAPVGTLGDPALGPLADRLVAGDDSFQDPVEVEGRDGRDYFVVARRLPTRQGDWTIGAVVPDHDLFGWFGELSRMVILLSLGLTLIWCLAGVLLWRLIDRRFERLRALADRVLGRTPKAGGTAPARGFSELAQTERAVERALAELDRQRLENLRLLEEARRSDRAKTLFLASMSHELRTPLNAIGGFAEIIERELLGPVGVAKYREYAQLIGRSNRRMLELVENLLDASALEFGTMELHPAPAEFDRLAVEAAEEQRLQATRRGLKLEVEADSGVTALVDAPKVRMLLANLLRNALAYTPPGGSVSLQVATTADGEPLFRVADTGIGMEPEKLEQLRKPFARGLDNSYVAGETGTGLGLAIVDRIANLHGARLQFETAPGDGTRISVTFPRDCVLERTGSPAL</sequence>
<evidence type="ECO:0000256" key="5">
    <source>
        <dbReference type="ARBA" id="ARBA00022553"/>
    </source>
</evidence>
<evidence type="ECO:0000256" key="12">
    <source>
        <dbReference type="SAM" id="Phobius"/>
    </source>
</evidence>
<keyword evidence="10 12" id="KW-0472">Membrane</keyword>
<reference evidence="14 15" key="1">
    <citation type="submission" date="2017-04" db="EMBL/GenBank/DDBJ databases">
        <authorList>
            <person name="Afonso C.L."/>
            <person name="Miller P.J."/>
            <person name="Scott M.A."/>
            <person name="Spackman E."/>
            <person name="Goraichik I."/>
            <person name="Dimitrov K.M."/>
            <person name="Suarez D.L."/>
            <person name="Swayne D.E."/>
        </authorList>
    </citation>
    <scope>NUCLEOTIDE SEQUENCE [LARGE SCALE GENOMIC DNA]</scope>
    <source>
        <strain evidence="14 15">USBA 355</strain>
    </source>
</reference>
<evidence type="ECO:0000256" key="7">
    <source>
        <dbReference type="ARBA" id="ARBA00022692"/>
    </source>
</evidence>
<dbReference type="InterPro" id="IPR003661">
    <property type="entry name" value="HisK_dim/P_dom"/>
</dbReference>
<dbReference type="PANTHER" id="PTHR43047:SF72">
    <property type="entry name" value="OSMOSENSING HISTIDINE PROTEIN KINASE SLN1"/>
    <property type="match status" value="1"/>
</dbReference>
<dbReference type="EC" id="2.7.13.3" evidence="3"/>
<evidence type="ECO:0000256" key="6">
    <source>
        <dbReference type="ARBA" id="ARBA00022679"/>
    </source>
</evidence>
<dbReference type="PRINTS" id="PR00344">
    <property type="entry name" value="BCTRLSENSOR"/>
</dbReference>
<dbReference type="InterPro" id="IPR036097">
    <property type="entry name" value="HisK_dim/P_sf"/>
</dbReference>
<evidence type="ECO:0000256" key="3">
    <source>
        <dbReference type="ARBA" id="ARBA00012438"/>
    </source>
</evidence>
<dbReference type="GO" id="GO:0009927">
    <property type="term" value="F:histidine phosphotransfer kinase activity"/>
    <property type="evidence" value="ECO:0007669"/>
    <property type="project" value="TreeGrafter"/>
</dbReference>
<dbReference type="CDD" id="cd12913">
    <property type="entry name" value="PDC1_MCP_like"/>
    <property type="match status" value="1"/>
</dbReference>
<evidence type="ECO:0000313" key="15">
    <source>
        <dbReference type="Proteomes" id="UP000192917"/>
    </source>
</evidence>
<dbReference type="Pfam" id="PF02518">
    <property type="entry name" value="HATPase_c"/>
    <property type="match status" value="1"/>
</dbReference>
<keyword evidence="5" id="KW-0597">Phosphoprotein</keyword>
<evidence type="ECO:0000256" key="10">
    <source>
        <dbReference type="ARBA" id="ARBA00023136"/>
    </source>
</evidence>
<evidence type="ECO:0000256" key="9">
    <source>
        <dbReference type="ARBA" id="ARBA00022989"/>
    </source>
</evidence>
<dbReference type="SUPFAM" id="SSF55874">
    <property type="entry name" value="ATPase domain of HSP90 chaperone/DNA topoisomerase II/histidine kinase"/>
    <property type="match status" value="1"/>
</dbReference>
<dbReference type="CDD" id="cd18774">
    <property type="entry name" value="PDC2_HK_sensor"/>
    <property type="match status" value="1"/>
</dbReference>
<feature type="domain" description="Histidine kinase" evidence="13">
    <location>
        <begin position="444"/>
        <end position="665"/>
    </location>
</feature>
<comment type="subcellular location">
    <subcellularLocation>
        <location evidence="2">Cell membrane</location>
        <topology evidence="2">Multi-pass membrane protein</topology>
    </subcellularLocation>
</comment>
<dbReference type="GO" id="GO:0005886">
    <property type="term" value="C:plasma membrane"/>
    <property type="evidence" value="ECO:0007669"/>
    <property type="project" value="UniProtKB-SubCell"/>
</dbReference>
<dbReference type="PANTHER" id="PTHR43047">
    <property type="entry name" value="TWO-COMPONENT HISTIDINE PROTEIN KINASE"/>
    <property type="match status" value="1"/>
</dbReference>
<accession>A0A1Y6C512</accession>
<keyword evidence="15" id="KW-1185">Reference proteome</keyword>